<evidence type="ECO:0000313" key="4">
    <source>
        <dbReference type="EMBL" id="KAG6404865.1"/>
    </source>
</evidence>
<dbReference type="STRING" id="180675.Q6TXD1"/>
<evidence type="ECO:0000313" key="5">
    <source>
        <dbReference type="Proteomes" id="UP000298416"/>
    </source>
</evidence>
<keyword evidence="2 3" id="KW-0012">Acyltransferase</keyword>
<dbReference type="Pfam" id="PF02458">
    <property type="entry name" value="Transferase"/>
    <property type="match status" value="1"/>
</dbReference>
<reference evidence="4" key="3">
    <citation type="submission" date="2020-08" db="EMBL/GenBank/DDBJ databases">
        <title>Plant Genome Project.</title>
        <authorList>
            <person name="Zhang R.-G."/>
        </authorList>
    </citation>
    <scope>NUCLEOTIDE SEQUENCE</scope>
    <source>
        <strain evidence="4">Huo1</strain>
        <tissue evidence="4">Leaf</tissue>
    </source>
</reference>
<evidence type="ECO:0000313" key="3">
    <source>
        <dbReference type="EMBL" id="AAR26386.1"/>
    </source>
</evidence>
<dbReference type="Gene3D" id="3.30.559.10">
    <property type="entry name" value="Chloramphenicol acetyltransferase-like domain"/>
    <property type="match status" value="2"/>
</dbReference>
<reference evidence="3" key="1">
    <citation type="journal article" date="2004" name="Plant J.">
        <title>Identification and characterization of a novel anthocyanin malonyltransferase from scarlet sage (Salvia splendens) flowers: an enzyme that is phylogenetically separated from other anthocyanin acyltransferases.</title>
        <authorList>
            <person name="Suzuki H."/>
            <person name="Sawada S."/>
            <person name="Watanabe K."/>
            <person name="Nagae S."/>
            <person name="Yamaguchi M.A."/>
            <person name="Nakayama T."/>
            <person name="Nishino T."/>
        </authorList>
    </citation>
    <scope>NUCLEOTIDE SEQUENCE</scope>
</reference>
<dbReference type="InterPro" id="IPR051504">
    <property type="entry name" value="Plant_metabolite_acyltrans"/>
</dbReference>
<dbReference type="InterPro" id="IPR023213">
    <property type="entry name" value="CAT-like_dom_sf"/>
</dbReference>
<accession>Q6TXD1</accession>
<organism evidence="3">
    <name type="scientific">Salvia splendens</name>
    <name type="common">Scarlet sage</name>
    <dbReference type="NCBI Taxonomy" id="180675"/>
    <lineage>
        <taxon>Eukaryota</taxon>
        <taxon>Viridiplantae</taxon>
        <taxon>Streptophyta</taxon>
        <taxon>Embryophyta</taxon>
        <taxon>Tracheophyta</taxon>
        <taxon>Spermatophyta</taxon>
        <taxon>Magnoliopsida</taxon>
        <taxon>eudicotyledons</taxon>
        <taxon>Gunneridae</taxon>
        <taxon>Pentapetalae</taxon>
        <taxon>asterids</taxon>
        <taxon>lamiids</taxon>
        <taxon>Lamiales</taxon>
        <taxon>Lamiaceae</taxon>
        <taxon>Nepetoideae</taxon>
        <taxon>Mentheae</taxon>
        <taxon>Salviinae</taxon>
        <taxon>Salvia</taxon>
        <taxon>Salvia subgen. Calosphace</taxon>
        <taxon>core Calosphace</taxon>
    </lineage>
</organism>
<proteinExistence type="evidence at transcript level"/>
<evidence type="ECO:0000256" key="2">
    <source>
        <dbReference type="ARBA" id="ARBA00023315"/>
    </source>
</evidence>
<dbReference type="EMBL" id="PNBA02000012">
    <property type="protein sequence ID" value="KAG6404865.1"/>
    <property type="molecule type" value="Genomic_DNA"/>
</dbReference>
<keyword evidence="5" id="KW-1185">Reference proteome</keyword>
<dbReference type="AlphaFoldDB" id="Q6TXD1"/>
<reference evidence="4" key="2">
    <citation type="submission" date="2018-01" db="EMBL/GenBank/DDBJ databases">
        <authorList>
            <person name="Mao J.F."/>
        </authorList>
    </citation>
    <scope>NUCLEOTIDE SEQUENCE</scope>
    <source>
        <strain evidence="4">Huo1</strain>
        <tissue evidence="4">Leaf</tissue>
    </source>
</reference>
<keyword evidence="1 3" id="KW-0808">Transferase</keyword>
<protein>
    <submittedName>
        <fullName evidence="3">Putative acyltransferase</fullName>
    </submittedName>
</protein>
<sequence length="459" mass="50373">MTTTVLETSAISPPPGSAADLTLPLCFFDIIWLHFHPIRRLIFYNHPCTEAEFSSTIVPNLKHSLSLTLQHFPPVAGNLLFPVDTDKSRPFLRYVSGDTAPLTIAVSGRDFDELVAGSRARDSDQFYEFLPLMPPIAEEEDYKIAPLIALQATLFPGRGICIGVSNHHCLGDARSIVAFVSAWAETNRNSGDERLRNCTLPLIYDRSSVFGDTQKADEKYWSVMRNIPLTSSSFPVPSGRVRAAFTLHQSDIKNLKNKVLSKNPDLVFVSSFAVTAAYTWSSVVKSARAAGEEVDDDRDEVFFFPADARGRPNAMVDPPVPVNYFGNCLGGGMIKMEHKKVAAEEGFVAAAEAIADQINNVVNNKDNFLKGADNWLSEMPKFGELSTFGVSGSPKFDLLNSDFGWGTGSRLEVLSMDKEKYSMSLCNSSDSPGGLVVGLSLPKERMDAFATIFEDGLKF</sequence>
<evidence type="ECO:0000256" key="1">
    <source>
        <dbReference type="ARBA" id="ARBA00022679"/>
    </source>
</evidence>
<name>Q6TXD1_SALSN</name>
<dbReference type="EMBL" id="AY383735">
    <property type="protein sequence ID" value="AAR26386.1"/>
    <property type="molecule type" value="mRNA"/>
</dbReference>
<dbReference type="OrthoDB" id="877552at2759"/>
<dbReference type="GO" id="GO:0016747">
    <property type="term" value="F:acyltransferase activity, transferring groups other than amino-acyl groups"/>
    <property type="evidence" value="ECO:0007669"/>
    <property type="project" value="UniProtKB-ARBA"/>
</dbReference>
<dbReference type="Proteomes" id="UP000298416">
    <property type="component" value="Unassembled WGS sequence"/>
</dbReference>
<gene>
    <name evidence="4" type="ORF">SASPL_132442</name>
</gene>
<dbReference type="PANTHER" id="PTHR31625">
    <property type="match status" value="1"/>
</dbReference>